<dbReference type="Proteomes" id="UP000309997">
    <property type="component" value="Unassembled WGS sequence"/>
</dbReference>
<organism evidence="1 2">
    <name type="scientific">Populus alba</name>
    <name type="common">White poplar</name>
    <dbReference type="NCBI Taxonomy" id="43335"/>
    <lineage>
        <taxon>Eukaryota</taxon>
        <taxon>Viridiplantae</taxon>
        <taxon>Streptophyta</taxon>
        <taxon>Embryophyta</taxon>
        <taxon>Tracheophyta</taxon>
        <taxon>Spermatophyta</taxon>
        <taxon>Magnoliopsida</taxon>
        <taxon>eudicotyledons</taxon>
        <taxon>Gunneridae</taxon>
        <taxon>Pentapetalae</taxon>
        <taxon>rosids</taxon>
        <taxon>fabids</taxon>
        <taxon>Malpighiales</taxon>
        <taxon>Salicaceae</taxon>
        <taxon>Saliceae</taxon>
        <taxon>Populus</taxon>
    </lineage>
</organism>
<sequence>MQLSCNEGEGPLFLIGLQVIDPEDLSRVVGDCVYSKGQWNHSRFVHMLPVQIITKIASIRRPPLELGGDSFFLAFRSFRRGGTMEFPMRFWRGSDPWVAIQIPVKKILKLFEMVTETMNTKPEMMEEQESKTRDATSSLWPWKDLVGVKKTEKGLAWPWKRTLYHRESEEKYPGMDRRGKPRQITEASEELDAIAWIGIGSGYGAKPRQV</sequence>
<protein>
    <submittedName>
        <fullName evidence="1">Uncharacterized protein</fullName>
    </submittedName>
</protein>
<name>A0ACC4AVI4_POPAL</name>
<evidence type="ECO:0000313" key="2">
    <source>
        <dbReference type="Proteomes" id="UP000309997"/>
    </source>
</evidence>
<accession>A0ACC4AVI4</accession>
<evidence type="ECO:0000313" key="1">
    <source>
        <dbReference type="EMBL" id="KAL3570004.1"/>
    </source>
</evidence>
<comment type="caution">
    <text evidence="1">The sequence shown here is derived from an EMBL/GenBank/DDBJ whole genome shotgun (WGS) entry which is preliminary data.</text>
</comment>
<dbReference type="EMBL" id="RCHU02000015">
    <property type="protein sequence ID" value="KAL3570004.1"/>
    <property type="molecule type" value="Genomic_DNA"/>
</dbReference>
<gene>
    <name evidence="1" type="ORF">D5086_027253</name>
</gene>
<keyword evidence="2" id="KW-1185">Reference proteome</keyword>
<reference evidence="1 2" key="1">
    <citation type="journal article" date="2024" name="Plant Biotechnol. J.">
        <title>Genome and CRISPR/Cas9 system of a widespread forest tree (Populus alba) in the world.</title>
        <authorList>
            <person name="Liu Y.J."/>
            <person name="Jiang P.F."/>
            <person name="Han X.M."/>
            <person name="Li X.Y."/>
            <person name="Wang H.M."/>
            <person name="Wang Y.J."/>
            <person name="Wang X.X."/>
            <person name="Zeng Q.Y."/>
        </authorList>
    </citation>
    <scope>NUCLEOTIDE SEQUENCE [LARGE SCALE GENOMIC DNA]</scope>
    <source>
        <strain evidence="2">cv. PAL-ZL1</strain>
    </source>
</reference>
<proteinExistence type="predicted"/>